<keyword evidence="5 8" id="KW-0378">Hydrolase</keyword>
<evidence type="ECO:0000256" key="2">
    <source>
        <dbReference type="ARBA" id="ARBA00022649"/>
    </source>
</evidence>
<dbReference type="RefSeq" id="WP_051441368.1">
    <property type="nucleotide sequence ID" value="NZ_CP039692.1"/>
</dbReference>
<dbReference type="InterPro" id="IPR050556">
    <property type="entry name" value="Type_II_TA_system_RNase"/>
</dbReference>
<evidence type="ECO:0000256" key="1">
    <source>
        <dbReference type="ARBA" id="ARBA00001946"/>
    </source>
</evidence>
<feature type="binding site" evidence="8">
    <location>
        <position position="104"/>
    </location>
    <ligand>
        <name>Mg(2+)</name>
        <dbReference type="ChEBI" id="CHEBI:18420"/>
    </ligand>
</feature>
<keyword evidence="6 8" id="KW-0460">Magnesium</keyword>
<dbReference type="CDD" id="cd18731">
    <property type="entry name" value="PIN_NgFitB-like"/>
    <property type="match status" value="1"/>
</dbReference>
<proteinExistence type="inferred from homology"/>
<protein>
    <recommendedName>
        <fullName evidence="8">Ribonuclease VapC</fullName>
        <shortName evidence="8">RNase VapC</shortName>
        <ecNumber evidence="8">3.1.-.-</ecNumber>
    </recommendedName>
    <alternativeName>
        <fullName evidence="8">Toxin VapC</fullName>
    </alternativeName>
</protein>
<feature type="binding site" evidence="8">
    <location>
        <position position="5"/>
    </location>
    <ligand>
        <name>Mg(2+)</name>
        <dbReference type="ChEBI" id="CHEBI:18420"/>
    </ligand>
</feature>
<evidence type="ECO:0000256" key="7">
    <source>
        <dbReference type="ARBA" id="ARBA00038093"/>
    </source>
</evidence>
<reference evidence="10" key="1">
    <citation type="submission" date="2016-10" db="EMBL/GenBank/DDBJ databases">
        <title>Agrobacterium Ti plasmids: Classification based on T-DNA and Vir regions organization.</title>
        <authorList>
            <person name="Nabi N."/>
            <person name="Vial L."/>
            <person name="Ben Hafsa A."/>
            <person name="Chapulliot D."/>
            <person name="Berard A."/>
            <person name="Chauveau A."/>
            <person name="Le Paslier M.-C."/>
            <person name="Harzallah Skhiri F."/>
            <person name="Brunel D."/>
            <person name="Nesme X."/>
            <person name="Chaouachi M."/>
        </authorList>
    </citation>
    <scope>NUCLEOTIDE SEQUENCE</scope>
    <source>
        <strain evidence="10">CFBP5481</strain>
        <plasmid evidence="10">pTi_CFBP5481</plasmid>
    </source>
</reference>
<accession>A0A2Z2Q4M6</accession>
<dbReference type="GO" id="GO:0000287">
    <property type="term" value="F:magnesium ion binding"/>
    <property type="evidence" value="ECO:0007669"/>
    <property type="project" value="UniProtKB-UniRule"/>
</dbReference>
<dbReference type="OrthoDB" id="5458135at2"/>
<dbReference type="InterPro" id="IPR022907">
    <property type="entry name" value="VapC_family"/>
</dbReference>
<dbReference type="KEGG" id="alf:CFBP5473_14640"/>
<dbReference type="HAMAP" id="MF_00265">
    <property type="entry name" value="VapC_Nob1"/>
    <property type="match status" value="1"/>
</dbReference>
<dbReference type="PANTHER" id="PTHR33653:SF1">
    <property type="entry name" value="RIBONUCLEASE VAPC2"/>
    <property type="match status" value="1"/>
</dbReference>
<evidence type="ECO:0000256" key="8">
    <source>
        <dbReference type="HAMAP-Rule" id="MF_00265"/>
    </source>
</evidence>
<dbReference type="Proteomes" id="UP000298545">
    <property type="component" value="Chromosome linear"/>
</dbReference>
<dbReference type="EMBL" id="CP072168">
    <property type="protein sequence ID" value="QYA08802.1"/>
    <property type="molecule type" value="Genomic_DNA"/>
</dbReference>
<evidence type="ECO:0000313" key="11">
    <source>
        <dbReference type="EMBL" id="QCI99266.1"/>
    </source>
</evidence>
<evidence type="ECO:0000313" key="12">
    <source>
        <dbReference type="EMBL" id="QYA08802.1"/>
    </source>
</evidence>
<dbReference type="STRING" id="1367849.GCA_000518585_04014"/>
<keyword evidence="8" id="KW-0800">Toxin</keyword>
<gene>
    <name evidence="8" type="primary">vapC</name>
    <name evidence="11" type="ORF">CFBP5473_14640</name>
    <name evidence="12" type="ORF">J5285_15385</name>
</gene>
<dbReference type="Proteomes" id="UP000826513">
    <property type="component" value="Chromosome 2"/>
</dbReference>
<keyword evidence="3 8" id="KW-0540">Nuclease</keyword>
<evidence type="ECO:0000256" key="3">
    <source>
        <dbReference type="ARBA" id="ARBA00022722"/>
    </source>
</evidence>
<evidence type="ECO:0000313" key="13">
    <source>
        <dbReference type="Proteomes" id="UP000298545"/>
    </source>
</evidence>
<dbReference type="AlphaFoldDB" id="A0A2Z2Q4M6"/>
<reference evidence="12 14" key="3">
    <citation type="submission" date="2021-03" db="EMBL/GenBank/DDBJ databases">
        <title>Rapid diversification of plasmids in a genus of pathogenic and nitrogen fixing bacteria.</title>
        <authorList>
            <person name="Weisberg A.J."/>
            <person name="Miller M."/>
            <person name="Ream W."/>
            <person name="Grunwald N.J."/>
            <person name="Chang J.H."/>
        </authorList>
    </citation>
    <scope>NUCLEOTIDE SEQUENCE [LARGE SCALE GENOMIC DNA]</scope>
    <source>
        <strain evidence="12 14">AF3.44</strain>
    </source>
</reference>
<evidence type="ECO:0000256" key="5">
    <source>
        <dbReference type="ARBA" id="ARBA00022801"/>
    </source>
</evidence>
<evidence type="ECO:0000313" key="14">
    <source>
        <dbReference type="Proteomes" id="UP000826513"/>
    </source>
</evidence>
<dbReference type="PANTHER" id="PTHR33653">
    <property type="entry name" value="RIBONUCLEASE VAPC2"/>
    <property type="match status" value="1"/>
</dbReference>
<dbReference type="GO" id="GO:0090729">
    <property type="term" value="F:toxin activity"/>
    <property type="evidence" value="ECO:0007669"/>
    <property type="project" value="UniProtKB-KW"/>
</dbReference>
<geneLocation type="plasmid" evidence="10">
    <name>pTi_CFBP5481</name>
</geneLocation>
<evidence type="ECO:0000313" key="10">
    <source>
        <dbReference type="EMBL" id="ASK49471.1"/>
    </source>
</evidence>
<keyword evidence="2 8" id="KW-1277">Toxin-antitoxin system</keyword>
<dbReference type="EC" id="3.1.-.-" evidence="8"/>
<sequence length="156" mass="17113">MILIDTNVISEPLKPAPYAAVLTWLDAQAIETLFISAISIAERRFGIASMPRGKRQMILHGRLEDEVLPIFEKRILPFNVGTSQFYANLMASGRASGKVIGKADRYTAATAAEHDLAVATRDASPFEAAGLRVINPWATWTFKITGLEFEPHQSVG</sequence>
<dbReference type="Gene3D" id="3.40.50.1010">
    <property type="entry name" value="5'-nuclease"/>
    <property type="match status" value="1"/>
</dbReference>
<name>A0A2Z2Q4M6_9HYPH</name>
<dbReference type="InterPro" id="IPR029060">
    <property type="entry name" value="PIN-like_dom_sf"/>
</dbReference>
<comment type="function">
    <text evidence="8">Toxic component of a toxin-antitoxin (TA) system. An RNase.</text>
</comment>
<reference evidence="11 13" key="2">
    <citation type="submission" date="2019-04" db="EMBL/GenBank/DDBJ databases">
        <title>Complete genome sequence of Agrobacterium larrymoorei CFBP5473.</title>
        <authorList>
            <person name="Haryono M."/>
            <person name="Chou L."/>
            <person name="Lin Y.-C."/>
            <person name="Lai E.-M."/>
            <person name="Kuo C.-H."/>
        </authorList>
    </citation>
    <scope>NUCLEOTIDE SEQUENCE [LARGE SCALE GENOMIC DNA]</scope>
    <source>
        <strain evidence="11 13">CFBP5473</strain>
    </source>
</reference>
<dbReference type="GO" id="GO:0004540">
    <property type="term" value="F:RNA nuclease activity"/>
    <property type="evidence" value="ECO:0007669"/>
    <property type="project" value="InterPro"/>
</dbReference>
<dbReference type="EMBL" id="KY000074">
    <property type="protein sequence ID" value="ASK49471.1"/>
    <property type="molecule type" value="Genomic_DNA"/>
</dbReference>
<evidence type="ECO:0000259" key="9">
    <source>
        <dbReference type="Pfam" id="PF01850"/>
    </source>
</evidence>
<feature type="domain" description="PIN" evidence="9">
    <location>
        <begin position="2"/>
        <end position="124"/>
    </location>
</feature>
<keyword evidence="10" id="KW-0614">Plasmid</keyword>
<dbReference type="GO" id="GO:0016787">
    <property type="term" value="F:hydrolase activity"/>
    <property type="evidence" value="ECO:0007669"/>
    <property type="project" value="UniProtKB-KW"/>
</dbReference>
<dbReference type="InterPro" id="IPR002716">
    <property type="entry name" value="PIN_dom"/>
</dbReference>
<evidence type="ECO:0000256" key="6">
    <source>
        <dbReference type="ARBA" id="ARBA00022842"/>
    </source>
</evidence>
<keyword evidence="14" id="KW-1185">Reference proteome</keyword>
<comment type="cofactor">
    <cofactor evidence="1 8">
        <name>Mg(2+)</name>
        <dbReference type="ChEBI" id="CHEBI:18420"/>
    </cofactor>
</comment>
<dbReference type="Pfam" id="PF01850">
    <property type="entry name" value="PIN"/>
    <property type="match status" value="1"/>
</dbReference>
<organism evidence="10">
    <name type="scientific">Agrobacterium larrymoorei</name>
    <dbReference type="NCBI Taxonomy" id="160699"/>
    <lineage>
        <taxon>Bacteria</taxon>
        <taxon>Pseudomonadati</taxon>
        <taxon>Pseudomonadota</taxon>
        <taxon>Alphaproteobacteria</taxon>
        <taxon>Hyphomicrobiales</taxon>
        <taxon>Rhizobiaceae</taxon>
        <taxon>Rhizobium/Agrobacterium group</taxon>
        <taxon>Agrobacterium</taxon>
    </lineage>
</organism>
<dbReference type="EMBL" id="CP039692">
    <property type="protein sequence ID" value="QCI99266.1"/>
    <property type="molecule type" value="Genomic_DNA"/>
</dbReference>
<evidence type="ECO:0000256" key="4">
    <source>
        <dbReference type="ARBA" id="ARBA00022723"/>
    </source>
</evidence>
<dbReference type="SUPFAM" id="SSF88723">
    <property type="entry name" value="PIN domain-like"/>
    <property type="match status" value="1"/>
</dbReference>
<keyword evidence="4 8" id="KW-0479">Metal-binding</keyword>
<comment type="similarity">
    <text evidence="7 8">Belongs to the PINc/VapC protein family.</text>
</comment>